<dbReference type="PIRSF" id="PIRSF006092">
    <property type="entry name" value="GreA_GreB"/>
    <property type="match status" value="1"/>
</dbReference>
<evidence type="ECO:0000256" key="7">
    <source>
        <dbReference type="ARBA" id="ARBA00030776"/>
    </source>
</evidence>
<evidence type="ECO:0000259" key="11">
    <source>
        <dbReference type="Pfam" id="PF03449"/>
    </source>
</evidence>
<comment type="function">
    <text evidence="6 8 9">Necessary for efficient RNA polymerase transcription elongation past template-encoded arresting sites. The arresting sites in DNA have the property of trapping a certain fraction of elongating RNA polymerases that pass through, resulting in locked ternary complexes. Cleavage of the nascent transcript by cleavage factors such as GreA or GreB allows the resumption of elongation from the new 3'terminus. GreA releases sequences of 2 to 3 nucleotides.</text>
</comment>
<dbReference type="InterPro" id="IPR018151">
    <property type="entry name" value="TF_GreA/GreB_CS"/>
</dbReference>
<dbReference type="Proteomes" id="UP000823634">
    <property type="component" value="Unassembled WGS sequence"/>
</dbReference>
<dbReference type="InterPro" id="IPR036953">
    <property type="entry name" value="GreA/GreB_C_sf"/>
</dbReference>
<dbReference type="AlphaFoldDB" id="A0A9D9DG78"/>
<dbReference type="PANTHER" id="PTHR30437">
    <property type="entry name" value="TRANSCRIPTION ELONGATION FACTOR GREA"/>
    <property type="match status" value="1"/>
</dbReference>
<dbReference type="Gene3D" id="1.10.287.180">
    <property type="entry name" value="Transcription elongation factor, GreA/GreB, N-terminal domain"/>
    <property type="match status" value="1"/>
</dbReference>
<evidence type="ECO:0000256" key="1">
    <source>
        <dbReference type="ARBA" id="ARBA00008213"/>
    </source>
</evidence>
<protein>
    <recommendedName>
        <fullName evidence="2 8">Transcription elongation factor GreA</fullName>
    </recommendedName>
    <alternativeName>
        <fullName evidence="7 8">Transcript cleavage factor GreA</fullName>
    </alternativeName>
</protein>
<dbReference type="HAMAP" id="MF_00105">
    <property type="entry name" value="GreA_GreB"/>
    <property type="match status" value="1"/>
</dbReference>
<organism evidence="12 13">
    <name type="scientific">Candidatus Alloenteromonas pullistercoris</name>
    <dbReference type="NCBI Taxonomy" id="2840785"/>
    <lineage>
        <taxon>Bacteria</taxon>
        <taxon>Bacillati</taxon>
        <taxon>Bacillota</taxon>
        <taxon>Bacillota incertae sedis</taxon>
        <taxon>Candidatus Alloenteromonas</taxon>
    </lineage>
</organism>
<dbReference type="InterPro" id="IPR028624">
    <property type="entry name" value="Tscrpt_elong_fac_GreA/B"/>
</dbReference>
<dbReference type="PANTHER" id="PTHR30437:SF4">
    <property type="entry name" value="TRANSCRIPTION ELONGATION FACTOR GREA"/>
    <property type="match status" value="1"/>
</dbReference>
<dbReference type="SUPFAM" id="SSF46557">
    <property type="entry name" value="GreA transcript cleavage protein, N-terminal domain"/>
    <property type="match status" value="1"/>
</dbReference>
<dbReference type="FunFam" id="1.10.287.180:FF:000001">
    <property type="entry name" value="Transcription elongation factor GreA"/>
    <property type="match status" value="1"/>
</dbReference>
<keyword evidence="12" id="KW-0648">Protein biosynthesis</keyword>
<dbReference type="InterPro" id="IPR036805">
    <property type="entry name" value="Tscrpt_elong_fac_GreA/B_N_sf"/>
</dbReference>
<accession>A0A9D9DG78</accession>
<name>A0A9D9DG78_9FIRM</name>
<dbReference type="EMBL" id="JADINA010000036">
    <property type="protein sequence ID" value="MBO8426791.1"/>
    <property type="molecule type" value="Genomic_DNA"/>
</dbReference>
<sequence length="158" mass="17191">MPNKKIIITQESLDELNEEYRRLNDVEMPDVISKLELARSQGDLSENADYSAARDRQAQVAARIAAIEEILHNHEIAEAGTTDKVSIGHTVTFIRLDDKSKRTVALVGNVGANPTANPPAISNESPIGKAILDKKPGDVATVESPSGDYDIKIESIQM</sequence>
<evidence type="ECO:0000313" key="13">
    <source>
        <dbReference type="Proteomes" id="UP000823634"/>
    </source>
</evidence>
<dbReference type="SUPFAM" id="SSF54534">
    <property type="entry name" value="FKBP-like"/>
    <property type="match status" value="1"/>
</dbReference>
<comment type="similarity">
    <text evidence="1 8 9">Belongs to the GreA/GreB family.</text>
</comment>
<dbReference type="GO" id="GO:0070063">
    <property type="term" value="F:RNA polymerase binding"/>
    <property type="evidence" value="ECO:0007669"/>
    <property type="project" value="InterPro"/>
</dbReference>
<dbReference type="GO" id="GO:0003746">
    <property type="term" value="F:translation elongation factor activity"/>
    <property type="evidence" value="ECO:0007669"/>
    <property type="project" value="UniProtKB-KW"/>
</dbReference>
<keyword evidence="5 8" id="KW-0804">Transcription</keyword>
<dbReference type="InterPro" id="IPR006359">
    <property type="entry name" value="Tscrpt_elong_fac_GreA"/>
</dbReference>
<evidence type="ECO:0000256" key="4">
    <source>
        <dbReference type="ARBA" id="ARBA00023125"/>
    </source>
</evidence>
<dbReference type="InterPro" id="IPR022691">
    <property type="entry name" value="Tscrpt_elong_fac_GreA/B_N"/>
</dbReference>
<gene>
    <name evidence="8 12" type="primary">greA</name>
    <name evidence="12" type="ORF">IAC61_05730</name>
</gene>
<reference evidence="12" key="2">
    <citation type="journal article" date="2021" name="PeerJ">
        <title>Extensive microbial diversity within the chicken gut microbiome revealed by metagenomics and culture.</title>
        <authorList>
            <person name="Gilroy R."/>
            <person name="Ravi A."/>
            <person name="Getino M."/>
            <person name="Pursley I."/>
            <person name="Horton D.L."/>
            <person name="Alikhan N.F."/>
            <person name="Baker D."/>
            <person name="Gharbi K."/>
            <person name="Hall N."/>
            <person name="Watson M."/>
            <person name="Adriaenssens E.M."/>
            <person name="Foster-Nyarko E."/>
            <person name="Jarju S."/>
            <person name="Secka A."/>
            <person name="Antonio M."/>
            <person name="Oren A."/>
            <person name="Chaudhuri R.R."/>
            <person name="La Ragione R."/>
            <person name="Hildebrand F."/>
            <person name="Pallen M.J."/>
        </authorList>
    </citation>
    <scope>NUCLEOTIDE SEQUENCE</scope>
    <source>
        <strain evidence="12">17113</strain>
    </source>
</reference>
<evidence type="ECO:0000256" key="3">
    <source>
        <dbReference type="ARBA" id="ARBA00023015"/>
    </source>
</evidence>
<evidence type="ECO:0000256" key="8">
    <source>
        <dbReference type="HAMAP-Rule" id="MF_00105"/>
    </source>
</evidence>
<dbReference type="GO" id="GO:0032784">
    <property type="term" value="P:regulation of DNA-templated transcription elongation"/>
    <property type="evidence" value="ECO:0007669"/>
    <property type="project" value="UniProtKB-UniRule"/>
</dbReference>
<dbReference type="Pfam" id="PF01272">
    <property type="entry name" value="GreA_GreB"/>
    <property type="match status" value="1"/>
</dbReference>
<comment type="caution">
    <text evidence="12">The sequence shown here is derived from an EMBL/GenBank/DDBJ whole genome shotgun (WGS) entry which is preliminary data.</text>
</comment>
<keyword evidence="4 8" id="KW-0238">DNA-binding</keyword>
<proteinExistence type="inferred from homology"/>
<dbReference type="NCBIfam" id="NF001263">
    <property type="entry name" value="PRK00226.1-4"/>
    <property type="match status" value="1"/>
</dbReference>
<dbReference type="GO" id="GO:0003677">
    <property type="term" value="F:DNA binding"/>
    <property type="evidence" value="ECO:0007669"/>
    <property type="project" value="UniProtKB-UniRule"/>
</dbReference>
<feature type="domain" description="Transcription elongation factor GreA/GreB C-terminal" evidence="10">
    <location>
        <begin position="81"/>
        <end position="157"/>
    </location>
</feature>
<evidence type="ECO:0000256" key="6">
    <source>
        <dbReference type="ARBA" id="ARBA00024916"/>
    </source>
</evidence>
<dbReference type="NCBIfam" id="TIGR01462">
    <property type="entry name" value="greA"/>
    <property type="match status" value="1"/>
</dbReference>
<reference evidence="12" key="1">
    <citation type="submission" date="2020-10" db="EMBL/GenBank/DDBJ databases">
        <authorList>
            <person name="Gilroy R."/>
        </authorList>
    </citation>
    <scope>NUCLEOTIDE SEQUENCE</scope>
    <source>
        <strain evidence="12">17113</strain>
    </source>
</reference>
<dbReference type="GO" id="GO:0006354">
    <property type="term" value="P:DNA-templated transcription elongation"/>
    <property type="evidence" value="ECO:0007669"/>
    <property type="project" value="TreeGrafter"/>
</dbReference>
<evidence type="ECO:0000313" key="12">
    <source>
        <dbReference type="EMBL" id="MBO8426791.1"/>
    </source>
</evidence>
<dbReference type="Gene3D" id="3.10.50.30">
    <property type="entry name" value="Transcription elongation factor, GreA/GreB, C-terminal domain"/>
    <property type="match status" value="1"/>
</dbReference>
<dbReference type="Pfam" id="PF03449">
    <property type="entry name" value="GreA_GreB_N"/>
    <property type="match status" value="1"/>
</dbReference>
<keyword evidence="12" id="KW-0251">Elongation factor</keyword>
<evidence type="ECO:0000256" key="9">
    <source>
        <dbReference type="RuleBase" id="RU000556"/>
    </source>
</evidence>
<evidence type="ECO:0000256" key="5">
    <source>
        <dbReference type="ARBA" id="ARBA00023163"/>
    </source>
</evidence>
<dbReference type="InterPro" id="IPR001437">
    <property type="entry name" value="Tscrpt_elong_fac_GreA/B_C"/>
</dbReference>
<evidence type="ECO:0000259" key="10">
    <source>
        <dbReference type="Pfam" id="PF01272"/>
    </source>
</evidence>
<dbReference type="PROSITE" id="PS00830">
    <property type="entry name" value="GREAB_2"/>
    <property type="match status" value="1"/>
</dbReference>
<dbReference type="InterPro" id="IPR023459">
    <property type="entry name" value="Tscrpt_elong_fac_GreA/B_fam"/>
</dbReference>
<feature type="domain" description="Transcription elongation factor GreA/GreB N-terminal" evidence="11">
    <location>
        <begin position="6"/>
        <end position="76"/>
    </location>
</feature>
<evidence type="ECO:0000256" key="2">
    <source>
        <dbReference type="ARBA" id="ARBA00013729"/>
    </source>
</evidence>
<keyword evidence="3 8" id="KW-0805">Transcription regulation</keyword>